<dbReference type="OrthoDB" id="145485at2"/>
<name>A0A347UGU5_9RHOB</name>
<dbReference type="KEGG" id="pamo:BAR1_09090"/>
<dbReference type="EMBL" id="CP032125">
    <property type="protein sequence ID" value="AXX98073.1"/>
    <property type="molecule type" value="Genomic_DNA"/>
</dbReference>
<dbReference type="RefSeq" id="WP_118942729.1">
    <property type="nucleotide sequence ID" value="NZ_CP032125.1"/>
</dbReference>
<reference evidence="2 3" key="1">
    <citation type="submission" date="2018-09" db="EMBL/GenBank/DDBJ databases">
        <title>Profundibacter amoris BAR1 gen. nov., sp. nov., a new member of the Roseobacter clade isolated at Lokis Castle Vent Field on the Arctic Mid-Oceanic Ridge.</title>
        <authorList>
            <person name="Le Moine Bauer S."/>
            <person name="Sjoeberg A.G."/>
            <person name="L'Haridon S."/>
            <person name="Stokke R."/>
            <person name="Roalkvam I."/>
            <person name="Steen I.H."/>
            <person name="Dahle H."/>
        </authorList>
    </citation>
    <scope>NUCLEOTIDE SEQUENCE [LARGE SCALE GENOMIC DNA]</scope>
    <source>
        <strain evidence="2 3">BAR1</strain>
    </source>
</reference>
<evidence type="ECO:0000313" key="2">
    <source>
        <dbReference type="EMBL" id="AXX98073.1"/>
    </source>
</evidence>
<evidence type="ECO:0000259" key="1">
    <source>
        <dbReference type="Pfam" id="PF09924"/>
    </source>
</evidence>
<gene>
    <name evidence="2" type="ORF">BAR1_09090</name>
</gene>
<dbReference type="InterPro" id="IPR024320">
    <property type="entry name" value="LPG_synthase_C"/>
</dbReference>
<organism evidence="2 3">
    <name type="scientific">Profundibacter amoris</name>
    <dbReference type="NCBI Taxonomy" id="2171755"/>
    <lineage>
        <taxon>Bacteria</taxon>
        <taxon>Pseudomonadati</taxon>
        <taxon>Pseudomonadota</taxon>
        <taxon>Alphaproteobacteria</taxon>
        <taxon>Rhodobacterales</taxon>
        <taxon>Paracoccaceae</taxon>
        <taxon>Profundibacter</taxon>
    </lineage>
</organism>
<dbReference type="SUPFAM" id="SSF55729">
    <property type="entry name" value="Acyl-CoA N-acyltransferases (Nat)"/>
    <property type="match status" value="1"/>
</dbReference>
<evidence type="ECO:0000313" key="3">
    <source>
        <dbReference type="Proteomes" id="UP000261704"/>
    </source>
</evidence>
<dbReference type="InterPro" id="IPR016181">
    <property type="entry name" value="Acyl_CoA_acyltransferase"/>
</dbReference>
<feature type="domain" description="Phosphatidylglycerol lysyltransferase C-terminal" evidence="1">
    <location>
        <begin position="45"/>
        <end position="292"/>
    </location>
</feature>
<accession>A0A347UGU5</accession>
<dbReference type="Proteomes" id="UP000261704">
    <property type="component" value="Chromosome"/>
</dbReference>
<sequence>MNELSEIRLGKEFEQQTYSRIVAIGYDDLPLLQRVLNFSKSDDPYQKSAAYFAMTGRNGLWMARDENTAIIYCRHPNLEDYFLVFPTIGQESDELLTEALGAIVSSGGVPIYARAEGLLPEDKINPNFNAQKIPEKHLDWAYPVCTLDTKLVGQHRGNKFQQLRTALNKLDHTRVLAIDFDPSQHRGDIFEVLEQWASNEKGKSEPYQRLLELFDILPMQGRLIYHDGKPAGFSIWEETDPRNGMANAHAHIGIHQVSGLSRFVMLDMCQALEARGFGRVCIGGSETSGLNQFKQQMRPVESIELSSYRITPKSRLFRNLANEFQVLGI</sequence>
<keyword evidence="3" id="KW-1185">Reference proteome</keyword>
<protein>
    <submittedName>
        <fullName evidence="2">DUF2156 domain-containing protein</fullName>
    </submittedName>
</protein>
<dbReference type="AlphaFoldDB" id="A0A347UGU5"/>
<dbReference type="Pfam" id="PF09924">
    <property type="entry name" value="LPG_synthase_C"/>
    <property type="match status" value="1"/>
</dbReference>
<dbReference type="Gene3D" id="3.40.630.30">
    <property type="match status" value="1"/>
</dbReference>
<proteinExistence type="predicted"/>